<evidence type="ECO:0000313" key="9">
    <source>
        <dbReference type="Proteomes" id="UP000654370"/>
    </source>
</evidence>
<dbReference type="SUPFAM" id="SSF50998">
    <property type="entry name" value="Quinoprotein alcohol dehydrogenase-like"/>
    <property type="match status" value="2"/>
</dbReference>
<dbReference type="GO" id="GO:0005634">
    <property type="term" value="C:nucleus"/>
    <property type="evidence" value="ECO:0007669"/>
    <property type="project" value="UniProtKB-SubCell"/>
</dbReference>
<reference evidence="8" key="1">
    <citation type="submission" date="2020-12" db="EMBL/GenBank/DDBJ databases">
        <title>Metabolic potential, ecology and presence of endohyphal bacteria is reflected in genomic diversity of Mucoromycotina.</title>
        <authorList>
            <person name="Muszewska A."/>
            <person name="Okrasinska A."/>
            <person name="Steczkiewicz K."/>
            <person name="Drgas O."/>
            <person name="Orlowska M."/>
            <person name="Perlinska-Lenart U."/>
            <person name="Aleksandrzak-Piekarczyk T."/>
            <person name="Szatraj K."/>
            <person name="Zielenkiewicz U."/>
            <person name="Pilsyk S."/>
            <person name="Malc E."/>
            <person name="Mieczkowski P."/>
            <person name="Kruszewska J.S."/>
            <person name="Biernat P."/>
            <person name="Pawlowska J."/>
        </authorList>
    </citation>
    <scope>NUCLEOTIDE SEQUENCE</scope>
    <source>
        <strain evidence="8">WA0000067209</strain>
    </source>
</reference>
<evidence type="ECO:0000256" key="2">
    <source>
        <dbReference type="ARBA" id="ARBA00007453"/>
    </source>
</evidence>
<protein>
    <recommendedName>
        <fullName evidence="3">DNA damage-binding protein 1</fullName>
    </recommendedName>
</protein>
<evidence type="ECO:0000259" key="5">
    <source>
        <dbReference type="Pfam" id="PF03178"/>
    </source>
</evidence>
<dbReference type="InterPro" id="IPR050358">
    <property type="entry name" value="RSE1/DDB1/CFT1"/>
</dbReference>
<dbReference type="InterPro" id="IPR015943">
    <property type="entry name" value="WD40/YVTN_repeat-like_dom_sf"/>
</dbReference>
<proteinExistence type="inferred from homology"/>
<dbReference type="InterPro" id="IPR018846">
    <property type="entry name" value="Beta-prop_RSE1/DDB1/CPSF1_1st"/>
</dbReference>
<evidence type="ECO:0000259" key="7">
    <source>
        <dbReference type="Pfam" id="PF23726"/>
    </source>
</evidence>
<name>A0A8H7UJ22_MORIS</name>
<comment type="caution">
    <text evidence="8">The sequence shown here is derived from an EMBL/GenBank/DDBJ whole genome shotgun (WGS) entry which is preliminary data.</text>
</comment>
<dbReference type="PANTHER" id="PTHR10644">
    <property type="entry name" value="DNA REPAIR/RNA PROCESSING CPSF FAMILY"/>
    <property type="match status" value="1"/>
</dbReference>
<dbReference type="Pfam" id="PF23726">
    <property type="entry name" value="Beta-prop_RSE1_2nd"/>
    <property type="match status" value="1"/>
</dbReference>
<evidence type="ECO:0000256" key="1">
    <source>
        <dbReference type="ARBA" id="ARBA00004123"/>
    </source>
</evidence>
<keyword evidence="9" id="KW-1185">Reference proteome</keyword>
<dbReference type="InterPro" id="IPR011047">
    <property type="entry name" value="Quinoprotein_ADH-like_sf"/>
</dbReference>
<comment type="subcellular location">
    <subcellularLocation>
        <location evidence="1">Nucleus</location>
    </subcellularLocation>
</comment>
<dbReference type="InterPro" id="IPR004871">
    <property type="entry name" value="RSE1/DDB1/CPSF1_C"/>
</dbReference>
<dbReference type="Proteomes" id="UP000654370">
    <property type="component" value="Unassembled WGS sequence"/>
</dbReference>
<keyword evidence="4" id="KW-0539">Nucleus</keyword>
<evidence type="ECO:0000256" key="4">
    <source>
        <dbReference type="ARBA" id="ARBA00023242"/>
    </source>
</evidence>
<feature type="domain" description="RSE1/DDB1/CPSF1 first beta-propeller" evidence="6">
    <location>
        <begin position="16"/>
        <end position="371"/>
    </location>
</feature>
<dbReference type="AlphaFoldDB" id="A0A8H7UJ22"/>
<evidence type="ECO:0000313" key="8">
    <source>
        <dbReference type="EMBL" id="KAG2183562.1"/>
    </source>
</evidence>
<dbReference type="Pfam" id="PF10433">
    <property type="entry name" value="Beta-prop_RSE1_1st"/>
    <property type="match status" value="1"/>
</dbReference>
<dbReference type="EMBL" id="JAEPQZ010000003">
    <property type="protein sequence ID" value="KAG2183562.1"/>
    <property type="molecule type" value="Genomic_DNA"/>
</dbReference>
<feature type="domain" description="RSE1/DDB1/CPSF1 C-terminal" evidence="5">
    <location>
        <begin position="770"/>
        <end position="1078"/>
    </location>
</feature>
<dbReference type="OrthoDB" id="433457at2759"/>
<dbReference type="Pfam" id="PF03178">
    <property type="entry name" value="CPSF_A"/>
    <property type="match status" value="1"/>
</dbReference>
<dbReference type="Gene3D" id="2.130.10.10">
    <property type="entry name" value="YVTN repeat-like/Quinoprotein amine dehydrogenase"/>
    <property type="match status" value="3"/>
</dbReference>
<dbReference type="InterPro" id="IPR058543">
    <property type="entry name" value="Beta-prop_RSE1/DDB1/CPSF1_2nd"/>
</dbReference>
<evidence type="ECO:0000259" key="6">
    <source>
        <dbReference type="Pfam" id="PF10433"/>
    </source>
</evidence>
<evidence type="ECO:0000256" key="3">
    <source>
        <dbReference type="ARBA" id="ARBA00014577"/>
    </source>
</evidence>
<accession>A0A8H7UJ22</accession>
<comment type="similarity">
    <text evidence="2">Belongs to the DDB1 family.</text>
</comment>
<gene>
    <name evidence="8" type="ORF">INT43_006568</name>
</gene>
<sequence length="1115" mass="123319">MGPYNYVVSAQKPTAVSYSAKGNFLSSAEQCLVVSKGTRIEVFRVNGEKLKLALDFNIWGRVSSIQLYQPSHRSTAELFVLTEQNKYCILTYDEVAKQVITECSGHLAEIGAKSYEDGSMTDIDEAGRIVCLSIYLGMIRFLQLNSSYWDDSIPSGLTERSSAKGKEVIGRRMVTEVGQSVNMRFEETNILSCCFLPGMSLPTLAILYQDAHDGRHVTSYVINVRANTKAAGTISRTTVEPGANLIVPVNAPYKGLLVIGEQSIVYLQSMSNPITTYMEATIIKSHELIDSTRILLGDHQGRLYVLILLIGNQGVEGLHLEKLGVISSPTSLSYLDNGMLFVGSAYGDSQLVQLNTERNDEGDYVNILDEMPNLGPITDFAVVDLEKQGQAQVITCSGAGTDGSLRIIRNGVGVNIQATLEIAGVKNVLSLRPSYASDNEDKLIVSFIEQTMVLKQIGDELHEIQIYSGYDLTRPTIATTNTVEDHVIQVTDRCVRLMEPLENGRLTDEYVPDSGNHITIAATNSNRCAISTGEGILTVLGYSMGKLVKQGSIKLDNEIACIHINQFSLAYKDDVIIVGFWTSMRAQVLSARDFSVIATIELGGDIIPRSIVLTEFEKELFLLIALGDGQLFNFQVDPLTFQLSNQKKVSIGTQPMTLNTFSANGNTHVFAASDRPTVIHSSNRKIRYSDVNLKDMSNITAFRNESFENCIAFTTSSGVMIGQIDQVQKLHINKIPFGETVRRICHQEYSRTFGVLTCKMETDFSNSTSQSSIKIIDDQSFEMLHKYELKGFETGESIANCSFDGGMSDVYVVGTVTAIAGEEDVHEGRILVLHLTHDRKLSLLSTKQVEGAPYCIRQLGNKLVVAVNGTIIIYEWQNQSLKYVCSLRSNTIIVDMAVDGNQIVVADLMRSITKLEYNDSTRTLQEIAYDLNSNWMSSIILPDSDTIIGAEVGYNLFTMGHISHNAAEGSGQFELLGEWHLGEYVNRFRRGSLVMSHADSPTTSQSILFGTINGVLGVMHSITPDQYLLLSQVESNIIHVIGSIGNFDYSEWRNFRGDRRVAPHRGFIDGDLIESFLDLNRSQMQQVVDGDMGGQRLNCSLEELFRIIEEVSRLH</sequence>
<feature type="domain" description="RSE1/DDB1/CPSF1 second beta-propeller" evidence="7">
    <location>
        <begin position="415"/>
        <end position="724"/>
    </location>
</feature>
<organism evidence="8 9">
    <name type="scientific">Mortierella isabellina</name>
    <name type="common">Filamentous fungus</name>
    <name type="synonym">Umbelopsis isabellina</name>
    <dbReference type="NCBI Taxonomy" id="91625"/>
    <lineage>
        <taxon>Eukaryota</taxon>
        <taxon>Fungi</taxon>
        <taxon>Fungi incertae sedis</taxon>
        <taxon>Mucoromycota</taxon>
        <taxon>Mucoromycotina</taxon>
        <taxon>Umbelopsidomycetes</taxon>
        <taxon>Umbelopsidales</taxon>
        <taxon>Umbelopsidaceae</taxon>
        <taxon>Umbelopsis</taxon>
    </lineage>
</organism>
<dbReference type="Gene3D" id="1.10.150.910">
    <property type="match status" value="1"/>
</dbReference>
<dbReference type="GO" id="GO:0003676">
    <property type="term" value="F:nucleic acid binding"/>
    <property type="evidence" value="ECO:0007669"/>
    <property type="project" value="InterPro"/>
</dbReference>